<reference evidence="13" key="1">
    <citation type="submission" date="2022-07" db="EMBL/GenBank/DDBJ databases">
        <title>Draft genome sequence of Zalerion maritima ATCC 34329, a (micro)plastics degrading marine fungus.</title>
        <authorList>
            <person name="Paco A."/>
            <person name="Goncalves M.F.M."/>
            <person name="Rocha-Santos T.A.P."/>
            <person name="Alves A."/>
        </authorList>
    </citation>
    <scope>NUCLEOTIDE SEQUENCE</scope>
    <source>
        <strain evidence="13">ATCC 34329</strain>
    </source>
</reference>
<dbReference type="Pfam" id="PF00096">
    <property type="entry name" value="zf-C2H2"/>
    <property type="match status" value="2"/>
</dbReference>
<evidence type="ECO:0000256" key="3">
    <source>
        <dbReference type="ARBA" id="ARBA00022737"/>
    </source>
</evidence>
<keyword evidence="4 10" id="KW-0863">Zinc-finger</keyword>
<sequence>MNPRFQHAHMGNDKYQFQQFSVPTQSPTTRPVWQHPQPQNFKLHKRNLPIVPTLPSTPNLSRPGSSGSSVGTQSFFDSPQQEKLGLVTTSDWAPMTPPLSGDMVGSDPMVSGIDASAAELAALTPLSVDSTGYFNQQTYMHPGSSPTTPGLTDAPSPSISQPETFCNPQNLTRALTVPVEEAPTLAPSCPTNEFFFMGRPDESSETSIGSFDFNPTINTDGIHEFEFVSECDFETGSEDPFYLAAAYSETVNSNNKRSRASSDVTSPLEAITTLEEPAVKKVKVGDGQAVASTKPSNIIIPKMEPQSPQILPSTPKLPSSATASPSMSPMSSAAALSPATKEEIPGTPATSIGSPANGDDYNALPGPPPANRRGRKQSFSDDPTKQFGCNMCTRRFRRQEHLKRHFRSLHTHDKPYTCDECGKSFSRSDNLSQHQRTHGMGTIALDVGPAFTQHQHAMHHSVHHAVHAMHQAHPNGMQVHTNAMQPHPNAMQPHPNSMPPMDYSEVMFHMGAAMPGSADEDQGESIEDPNSSDMSFLPPQM</sequence>
<keyword evidence="8" id="KW-0804">Transcription</keyword>
<comment type="subcellular location">
    <subcellularLocation>
        <location evidence="1">Nucleus</location>
    </subcellularLocation>
</comment>
<dbReference type="GO" id="GO:0006357">
    <property type="term" value="P:regulation of transcription by RNA polymerase II"/>
    <property type="evidence" value="ECO:0007669"/>
    <property type="project" value="TreeGrafter"/>
</dbReference>
<evidence type="ECO:0000313" key="14">
    <source>
        <dbReference type="Proteomes" id="UP001201980"/>
    </source>
</evidence>
<dbReference type="PANTHER" id="PTHR24404:SF114">
    <property type="entry name" value="KLUMPFUSS, ISOFORM B-RELATED"/>
    <property type="match status" value="1"/>
</dbReference>
<dbReference type="FunFam" id="3.30.160.60:FF:000141">
    <property type="entry name" value="C2H2 zinc finger protein"/>
    <property type="match status" value="1"/>
</dbReference>
<feature type="region of interest" description="Disordered" evidence="11">
    <location>
        <begin position="52"/>
        <end position="76"/>
    </location>
</feature>
<dbReference type="EMBL" id="JAKWBI020000378">
    <property type="protein sequence ID" value="KAJ2895755.1"/>
    <property type="molecule type" value="Genomic_DNA"/>
</dbReference>
<feature type="domain" description="C2H2-type" evidence="12">
    <location>
        <begin position="387"/>
        <end position="415"/>
    </location>
</feature>
<evidence type="ECO:0000256" key="1">
    <source>
        <dbReference type="ARBA" id="ARBA00004123"/>
    </source>
</evidence>
<dbReference type="SMART" id="SM00355">
    <property type="entry name" value="ZnF_C2H2"/>
    <property type="match status" value="2"/>
</dbReference>
<dbReference type="Gene3D" id="3.30.160.60">
    <property type="entry name" value="Classic Zinc Finger"/>
    <property type="match status" value="2"/>
</dbReference>
<dbReference type="InterPro" id="IPR036236">
    <property type="entry name" value="Znf_C2H2_sf"/>
</dbReference>
<evidence type="ECO:0000256" key="11">
    <source>
        <dbReference type="SAM" id="MobiDB-lite"/>
    </source>
</evidence>
<keyword evidence="2" id="KW-0479">Metal-binding</keyword>
<feature type="compositionally biased region" description="Polar residues" evidence="11">
    <location>
        <begin position="54"/>
        <end position="76"/>
    </location>
</feature>
<proteinExistence type="predicted"/>
<dbReference type="GO" id="GO:0003700">
    <property type="term" value="F:DNA-binding transcription factor activity"/>
    <property type="evidence" value="ECO:0007669"/>
    <property type="project" value="TreeGrafter"/>
</dbReference>
<keyword evidence="3" id="KW-0677">Repeat</keyword>
<gene>
    <name evidence="13" type="ORF">MKZ38_006195</name>
</gene>
<dbReference type="AlphaFoldDB" id="A0AAD5RK36"/>
<dbReference type="PANTHER" id="PTHR24404">
    <property type="entry name" value="ZINC FINGER PROTEIN"/>
    <property type="match status" value="1"/>
</dbReference>
<accession>A0AAD5RK36</accession>
<feature type="region of interest" description="Disordered" evidence="11">
    <location>
        <begin position="295"/>
        <end position="386"/>
    </location>
</feature>
<feature type="compositionally biased region" description="Acidic residues" evidence="11">
    <location>
        <begin position="518"/>
        <end position="527"/>
    </location>
</feature>
<feature type="region of interest" description="Disordered" evidence="11">
    <location>
        <begin position="514"/>
        <end position="541"/>
    </location>
</feature>
<name>A0AAD5RK36_9PEZI</name>
<evidence type="ECO:0000256" key="6">
    <source>
        <dbReference type="ARBA" id="ARBA00023015"/>
    </source>
</evidence>
<organism evidence="13 14">
    <name type="scientific">Zalerion maritima</name>
    <dbReference type="NCBI Taxonomy" id="339359"/>
    <lineage>
        <taxon>Eukaryota</taxon>
        <taxon>Fungi</taxon>
        <taxon>Dikarya</taxon>
        <taxon>Ascomycota</taxon>
        <taxon>Pezizomycotina</taxon>
        <taxon>Sordariomycetes</taxon>
        <taxon>Lulworthiomycetidae</taxon>
        <taxon>Lulworthiales</taxon>
        <taxon>Lulworthiaceae</taxon>
        <taxon>Zalerion</taxon>
    </lineage>
</organism>
<dbReference type="InterPro" id="IPR013087">
    <property type="entry name" value="Znf_C2H2_type"/>
</dbReference>
<dbReference type="InterPro" id="IPR050589">
    <property type="entry name" value="Ikaros_C2H2-ZF"/>
</dbReference>
<dbReference type="GO" id="GO:0005634">
    <property type="term" value="C:nucleus"/>
    <property type="evidence" value="ECO:0007669"/>
    <property type="project" value="UniProtKB-SubCell"/>
</dbReference>
<dbReference type="FunFam" id="3.30.160.60:FF:000038">
    <property type="entry name" value="Zinc finger protein 624"/>
    <property type="match status" value="1"/>
</dbReference>
<evidence type="ECO:0000259" key="12">
    <source>
        <dbReference type="PROSITE" id="PS50157"/>
    </source>
</evidence>
<evidence type="ECO:0000256" key="4">
    <source>
        <dbReference type="ARBA" id="ARBA00022771"/>
    </source>
</evidence>
<comment type="caution">
    <text evidence="13">The sequence shown here is derived from an EMBL/GenBank/DDBJ whole genome shotgun (WGS) entry which is preliminary data.</text>
</comment>
<dbReference type="GO" id="GO:0000978">
    <property type="term" value="F:RNA polymerase II cis-regulatory region sequence-specific DNA binding"/>
    <property type="evidence" value="ECO:0007669"/>
    <property type="project" value="TreeGrafter"/>
</dbReference>
<dbReference type="Proteomes" id="UP001201980">
    <property type="component" value="Unassembled WGS sequence"/>
</dbReference>
<evidence type="ECO:0000256" key="5">
    <source>
        <dbReference type="ARBA" id="ARBA00022833"/>
    </source>
</evidence>
<keyword evidence="5" id="KW-0862">Zinc</keyword>
<evidence type="ECO:0000256" key="7">
    <source>
        <dbReference type="ARBA" id="ARBA00023125"/>
    </source>
</evidence>
<evidence type="ECO:0000256" key="8">
    <source>
        <dbReference type="ARBA" id="ARBA00023163"/>
    </source>
</evidence>
<evidence type="ECO:0000313" key="13">
    <source>
        <dbReference type="EMBL" id="KAJ2895755.1"/>
    </source>
</evidence>
<dbReference type="PROSITE" id="PS00028">
    <property type="entry name" value="ZINC_FINGER_C2H2_1"/>
    <property type="match status" value="2"/>
</dbReference>
<keyword evidence="7" id="KW-0238">DNA-binding</keyword>
<keyword evidence="9" id="KW-0539">Nucleus</keyword>
<keyword evidence="6" id="KW-0805">Transcription regulation</keyword>
<evidence type="ECO:0000256" key="10">
    <source>
        <dbReference type="PROSITE-ProRule" id="PRU00042"/>
    </source>
</evidence>
<keyword evidence="14" id="KW-1185">Reference proteome</keyword>
<evidence type="ECO:0000256" key="2">
    <source>
        <dbReference type="ARBA" id="ARBA00022723"/>
    </source>
</evidence>
<protein>
    <recommendedName>
        <fullName evidence="12">C2H2-type domain-containing protein</fullName>
    </recommendedName>
</protein>
<evidence type="ECO:0000256" key="9">
    <source>
        <dbReference type="ARBA" id="ARBA00023242"/>
    </source>
</evidence>
<dbReference type="GO" id="GO:0008270">
    <property type="term" value="F:zinc ion binding"/>
    <property type="evidence" value="ECO:0007669"/>
    <property type="project" value="UniProtKB-KW"/>
</dbReference>
<dbReference type="SUPFAM" id="SSF57667">
    <property type="entry name" value="beta-beta-alpha zinc fingers"/>
    <property type="match status" value="1"/>
</dbReference>
<feature type="compositionally biased region" description="Low complexity" evidence="11">
    <location>
        <begin position="317"/>
        <end position="339"/>
    </location>
</feature>
<dbReference type="PROSITE" id="PS50157">
    <property type="entry name" value="ZINC_FINGER_C2H2_2"/>
    <property type="match status" value="2"/>
</dbReference>
<feature type="domain" description="C2H2-type" evidence="12">
    <location>
        <begin position="416"/>
        <end position="438"/>
    </location>
</feature>